<sequence>MLIKVHFYNPKEHDLRLGALVENDSQTHINRGVNKLNIVNLHF</sequence>
<protein>
    <submittedName>
        <fullName evidence="1">Uncharacterized protein</fullName>
    </submittedName>
</protein>
<dbReference type="STRING" id="229205.SAMN05444372_11298"/>
<accession>A0A1M5P806</accession>
<evidence type="ECO:0000313" key="1">
    <source>
        <dbReference type="EMBL" id="SHG97944.1"/>
    </source>
</evidence>
<organism evidence="1 2">
    <name type="scientific">Flavobacterium micromati</name>
    <dbReference type="NCBI Taxonomy" id="229205"/>
    <lineage>
        <taxon>Bacteria</taxon>
        <taxon>Pseudomonadati</taxon>
        <taxon>Bacteroidota</taxon>
        <taxon>Flavobacteriia</taxon>
        <taxon>Flavobacteriales</taxon>
        <taxon>Flavobacteriaceae</taxon>
        <taxon>Flavobacterium</taxon>
    </lineage>
</organism>
<evidence type="ECO:0000313" key="2">
    <source>
        <dbReference type="Proteomes" id="UP000184020"/>
    </source>
</evidence>
<proteinExistence type="predicted"/>
<gene>
    <name evidence="1" type="ORF">SAMN05444372_11298</name>
</gene>
<dbReference type="AlphaFoldDB" id="A0A1M5P806"/>
<name>A0A1M5P806_9FLAO</name>
<dbReference type="EMBL" id="FQWF01000012">
    <property type="protein sequence ID" value="SHG97944.1"/>
    <property type="molecule type" value="Genomic_DNA"/>
</dbReference>
<keyword evidence="2" id="KW-1185">Reference proteome</keyword>
<reference evidence="2" key="1">
    <citation type="submission" date="2016-11" db="EMBL/GenBank/DDBJ databases">
        <authorList>
            <person name="Varghese N."/>
            <person name="Submissions S."/>
        </authorList>
    </citation>
    <scope>NUCLEOTIDE SEQUENCE [LARGE SCALE GENOMIC DNA]</scope>
    <source>
        <strain evidence="2">DSM 17659</strain>
    </source>
</reference>
<dbReference type="Proteomes" id="UP000184020">
    <property type="component" value="Unassembled WGS sequence"/>
</dbReference>